<dbReference type="GO" id="GO:0008408">
    <property type="term" value="F:3'-5' exonuclease activity"/>
    <property type="evidence" value="ECO:0007669"/>
    <property type="project" value="InterPro"/>
</dbReference>
<feature type="domain" description="DNA polymerase III beta sliding clamp central" evidence="12">
    <location>
        <begin position="129"/>
        <end position="240"/>
    </location>
</feature>
<dbReference type="GO" id="GO:0003677">
    <property type="term" value="F:DNA binding"/>
    <property type="evidence" value="ECO:0007669"/>
    <property type="project" value="UniProtKB-UniRule"/>
</dbReference>
<dbReference type="Pfam" id="PF02768">
    <property type="entry name" value="DNA_pol3_beta_3"/>
    <property type="match status" value="1"/>
</dbReference>
<evidence type="ECO:0000256" key="6">
    <source>
        <dbReference type="ARBA" id="ARBA00022695"/>
    </source>
</evidence>
<dbReference type="PANTHER" id="PTHR30478">
    <property type="entry name" value="DNA POLYMERASE III SUBUNIT BETA"/>
    <property type="match status" value="1"/>
</dbReference>
<sequence length="370" mass="40457">MKFSCEKALLQNAILTASRAVSPKSTIPALEGLLLEAEDSGTVFLTGYNQETGIRSAIQADVTEAGSMVLSARLFGEIVRKMPDDTLLFQEEALKVHIACGMSEFDLMGIDPEDFPELPTVEYQNSLSIPEQTLRAMIGQTLFAVSDDESRPVHTGSLFVVDEEGLTMVAVDGFRLALRREPVAEKNGTFEFVVPGASLSEVEKICRETDELVGIHQGARHILFKIGSTILISRRLEGEFLAWRQAIPRNNPIKVTANTKQLLACIDRVSLIVSEKLKSPLRCVIGEGEIDMTTKTALGNAHDCCPVEGNGNGLEIGFNNKYMMDALKAAPKDQVTLELSSPITPCIIVPAEGEENFLFMVLPVRLKADF</sequence>
<gene>
    <name evidence="14" type="primary">dnaN</name>
    <name evidence="14" type="ORF">DV520_06730</name>
</gene>
<dbReference type="RefSeq" id="WP_117142221.1">
    <property type="nucleotide sequence ID" value="NZ_CAKXKJ010000019.1"/>
</dbReference>
<keyword evidence="5 10" id="KW-0808">Transferase</keyword>
<keyword evidence="4 10" id="KW-0963">Cytoplasm</keyword>
<evidence type="ECO:0000313" key="14">
    <source>
        <dbReference type="EMBL" id="RFT06673.1"/>
    </source>
</evidence>
<dbReference type="GO" id="GO:0005737">
    <property type="term" value="C:cytoplasm"/>
    <property type="evidence" value="ECO:0007669"/>
    <property type="project" value="UniProtKB-SubCell"/>
</dbReference>
<dbReference type="CDD" id="cd00140">
    <property type="entry name" value="beta_clamp"/>
    <property type="match status" value="1"/>
</dbReference>
<evidence type="ECO:0000256" key="5">
    <source>
        <dbReference type="ARBA" id="ARBA00022679"/>
    </source>
</evidence>
<reference evidence="14 15" key="1">
    <citation type="submission" date="2018-07" db="EMBL/GenBank/DDBJ databases">
        <title>GABA Modulating Bacteria of the Human Gut Microbiota.</title>
        <authorList>
            <person name="Strandwitz P."/>
            <person name="Kim K.H."/>
            <person name="Terekhova D."/>
            <person name="Liu J.K."/>
            <person name="Sharma A."/>
            <person name="Levering J."/>
            <person name="Mcdonald D."/>
            <person name="Dietrich D."/>
            <person name="Ramadhar T.R."/>
            <person name="Lekbua A."/>
            <person name="Mroue N."/>
            <person name="Liston C."/>
            <person name="Stewart E.J."/>
            <person name="Dubin M.J."/>
            <person name="Zengler K."/>
            <person name="Knight R."/>
            <person name="Gilbert J.A."/>
            <person name="Clardy J."/>
            <person name="Lewis K."/>
        </authorList>
    </citation>
    <scope>NUCLEOTIDE SEQUENCE [LARGE SCALE GENOMIC DNA]</scope>
    <source>
        <strain evidence="14 15">KLE1738</strain>
    </source>
</reference>
<dbReference type="PIRSF" id="PIRSF000804">
    <property type="entry name" value="DNA_pol_III_b"/>
    <property type="match status" value="1"/>
</dbReference>
<dbReference type="GeneID" id="97995424"/>
<keyword evidence="15" id="KW-1185">Reference proteome</keyword>
<dbReference type="InterPro" id="IPR022637">
    <property type="entry name" value="DNA_polIII_beta_cen"/>
</dbReference>
<dbReference type="GO" id="GO:0006271">
    <property type="term" value="P:DNA strand elongation involved in DNA replication"/>
    <property type="evidence" value="ECO:0007669"/>
    <property type="project" value="TreeGrafter"/>
</dbReference>
<comment type="caution">
    <text evidence="14">The sequence shown here is derived from an EMBL/GenBank/DDBJ whole genome shotgun (WGS) entry which is preliminary data.</text>
</comment>
<evidence type="ECO:0000256" key="8">
    <source>
        <dbReference type="ARBA" id="ARBA00022932"/>
    </source>
</evidence>
<evidence type="ECO:0000259" key="11">
    <source>
        <dbReference type="Pfam" id="PF00712"/>
    </source>
</evidence>
<feature type="domain" description="DNA polymerase III beta sliding clamp N-terminal" evidence="11">
    <location>
        <begin position="1"/>
        <end position="119"/>
    </location>
</feature>
<dbReference type="NCBIfam" id="TIGR00663">
    <property type="entry name" value="dnan"/>
    <property type="match status" value="1"/>
</dbReference>
<dbReference type="EMBL" id="QQRQ01000008">
    <property type="protein sequence ID" value="RFT06673.1"/>
    <property type="molecule type" value="Genomic_DNA"/>
</dbReference>
<comment type="function">
    <text evidence="10">Confers DNA tethering and processivity to DNA polymerases and other proteins. Acts as a clamp, forming a ring around DNA (a reaction catalyzed by the clamp-loading complex) which diffuses in an ATP-independent manner freely and bidirectionally along dsDNA. Initially characterized for its ability to contact the catalytic subunit of DNA polymerase III (Pol III), a complex, multichain enzyme responsible for most of the replicative synthesis in bacteria; Pol III exhibits 3'-5' exonuclease proofreading activity. The beta chain is required for initiation of replication as well as for processivity of DNA replication.</text>
</comment>
<dbReference type="InterPro" id="IPR022635">
    <property type="entry name" value="DNA_polIII_beta_C"/>
</dbReference>
<evidence type="ECO:0000256" key="2">
    <source>
        <dbReference type="ARBA" id="ARBA00010752"/>
    </source>
</evidence>
<organism evidence="14 15">
    <name type="scientific">Evtepia gabavorous</name>
    <dbReference type="NCBI Taxonomy" id="2211183"/>
    <lineage>
        <taxon>Bacteria</taxon>
        <taxon>Bacillati</taxon>
        <taxon>Bacillota</taxon>
        <taxon>Clostridia</taxon>
        <taxon>Eubacteriales</taxon>
        <taxon>Evtepia</taxon>
    </lineage>
</organism>
<dbReference type="InterPro" id="IPR001001">
    <property type="entry name" value="DNA_polIII_beta"/>
</dbReference>
<keyword evidence="7 10" id="KW-0235">DNA replication</keyword>
<dbReference type="Gene3D" id="3.10.150.10">
    <property type="entry name" value="DNA Polymerase III, subunit A, domain 2"/>
    <property type="match status" value="1"/>
</dbReference>
<comment type="subcellular location">
    <subcellularLocation>
        <location evidence="1 10">Cytoplasm</location>
    </subcellularLocation>
</comment>
<dbReference type="GO" id="GO:0003887">
    <property type="term" value="F:DNA-directed DNA polymerase activity"/>
    <property type="evidence" value="ECO:0007669"/>
    <property type="project" value="UniProtKB-UniRule"/>
</dbReference>
<feature type="domain" description="DNA polymerase III beta sliding clamp C-terminal" evidence="13">
    <location>
        <begin position="244"/>
        <end position="363"/>
    </location>
</feature>
<dbReference type="SMART" id="SM00480">
    <property type="entry name" value="POL3Bc"/>
    <property type="match status" value="1"/>
</dbReference>
<comment type="subunit">
    <text evidence="10">Forms a ring-shaped head-to-tail homodimer around DNA.</text>
</comment>
<comment type="similarity">
    <text evidence="2 10">Belongs to the beta sliding clamp family.</text>
</comment>
<evidence type="ECO:0000313" key="15">
    <source>
        <dbReference type="Proteomes" id="UP000260649"/>
    </source>
</evidence>
<proteinExistence type="inferred from homology"/>
<dbReference type="InterPro" id="IPR022634">
    <property type="entry name" value="DNA_polIII_beta_N"/>
</dbReference>
<accession>A0A3E2B3Q3</accession>
<dbReference type="GO" id="GO:0009360">
    <property type="term" value="C:DNA polymerase III complex"/>
    <property type="evidence" value="ECO:0007669"/>
    <property type="project" value="InterPro"/>
</dbReference>
<name>A0A3E2B3Q3_9FIRM</name>
<evidence type="ECO:0000256" key="9">
    <source>
        <dbReference type="ARBA" id="ARBA00023125"/>
    </source>
</evidence>
<keyword evidence="9" id="KW-0238">DNA-binding</keyword>
<dbReference type="SUPFAM" id="SSF55979">
    <property type="entry name" value="DNA clamp"/>
    <property type="match status" value="3"/>
</dbReference>
<keyword evidence="8 10" id="KW-0239">DNA-directed DNA polymerase</keyword>
<dbReference type="PANTHER" id="PTHR30478:SF0">
    <property type="entry name" value="BETA SLIDING CLAMP"/>
    <property type="match status" value="1"/>
</dbReference>
<dbReference type="AlphaFoldDB" id="A0A3E2B3Q3"/>
<evidence type="ECO:0000256" key="7">
    <source>
        <dbReference type="ARBA" id="ARBA00022705"/>
    </source>
</evidence>
<dbReference type="Proteomes" id="UP000260649">
    <property type="component" value="Unassembled WGS sequence"/>
</dbReference>
<evidence type="ECO:0000259" key="12">
    <source>
        <dbReference type="Pfam" id="PF02767"/>
    </source>
</evidence>
<dbReference type="OrthoDB" id="8421503at2"/>
<evidence type="ECO:0000256" key="10">
    <source>
        <dbReference type="PIRNR" id="PIRNR000804"/>
    </source>
</evidence>
<keyword evidence="6 10" id="KW-0548">Nucleotidyltransferase</keyword>
<dbReference type="Pfam" id="PF00712">
    <property type="entry name" value="DNA_pol3_beta"/>
    <property type="match status" value="1"/>
</dbReference>
<dbReference type="Gene3D" id="3.70.10.10">
    <property type="match status" value="1"/>
</dbReference>
<evidence type="ECO:0000259" key="13">
    <source>
        <dbReference type="Pfam" id="PF02768"/>
    </source>
</evidence>
<evidence type="ECO:0000256" key="1">
    <source>
        <dbReference type="ARBA" id="ARBA00004496"/>
    </source>
</evidence>
<evidence type="ECO:0000256" key="3">
    <source>
        <dbReference type="ARBA" id="ARBA00021035"/>
    </source>
</evidence>
<protein>
    <recommendedName>
        <fullName evidence="3 10">Beta sliding clamp</fullName>
    </recommendedName>
</protein>
<dbReference type="InterPro" id="IPR046938">
    <property type="entry name" value="DNA_clamp_sf"/>
</dbReference>
<evidence type="ECO:0000256" key="4">
    <source>
        <dbReference type="ARBA" id="ARBA00022490"/>
    </source>
</evidence>
<dbReference type="Pfam" id="PF02767">
    <property type="entry name" value="DNA_pol3_beta_2"/>
    <property type="match status" value="1"/>
</dbReference>